<evidence type="ECO:0000313" key="3">
    <source>
        <dbReference type="Proteomes" id="UP000019812"/>
    </source>
</evidence>
<feature type="region of interest" description="Disordered" evidence="1">
    <location>
        <begin position="70"/>
        <end position="95"/>
    </location>
</feature>
<organism evidence="2 3">
    <name type="scientific">Candidatus Accumulibacter vicinus</name>
    <dbReference type="NCBI Taxonomy" id="2954382"/>
    <lineage>
        <taxon>Bacteria</taxon>
        <taxon>Pseudomonadati</taxon>
        <taxon>Pseudomonadota</taxon>
        <taxon>Betaproteobacteria</taxon>
        <taxon>Candidatus Accumulibacter</taxon>
    </lineage>
</organism>
<reference evidence="2 3" key="1">
    <citation type="submission" date="2014-07" db="EMBL/GenBank/DDBJ databases">
        <title>Expanding our view of genomic diversity in Candidatus Accumulibacter clades.</title>
        <authorList>
            <person name="Skennerton C.T."/>
            <person name="Barr J.J."/>
            <person name="Slater F.R."/>
            <person name="Bond P.L."/>
            <person name="Tyson G.W."/>
        </authorList>
    </citation>
    <scope>NUCLEOTIDE SEQUENCE [LARGE SCALE GENOMIC DNA]</scope>
    <source>
        <strain evidence="3">SK-01</strain>
    </source>
</reference>
<evidence type="ECO:0000313" key="2">
    <source>
        <dbReference type="EMBL" id="KFB65888.1"/>
    </source>
</evidence>
<dbReference type="Proteomes" id="UP000019812">
    <property type="component" value="Unassembled WGS sequence"/>
</dbReference>
<sequence>MYSSIAWPADNPTRFRQIADALSVEQHLSMERWRRSDLWHNYTNTDLLVAPVPRMLSSTLHQACFSPAATDAPHSNGPENHAAFRPFFPARAAPR</sequence>
<proteinExistence type="predicted"/>
<protein>
    <submittedName>
        <fullName evidence="2">Uncharacterized protein</fullName>
    </submittedName>
</protein>
<gene>
    <name evidence="2" type="ORF">CAPSK01_004727</name>
</gene>
<dbReference type="AlphaFoldDB" id="A0A084XTU4"/>
<dbReference type="EMBL" id="JDSS02000053">
    <property type="protein sequence ID" value="KFB65888.1"/>
    <property type="molecule type" value="Genomic_DNA"/>
</dbReference>
<dbReference type="STRING" id="1457154.CAPSK01_004727"/>
<evidence type="ECO:0000256" key="1">
    <source>
        <dbReference type="SAM" id="MobiDB-lite"/>
    </source>
</evidence>
<feature type="compositionally biased region" description="Low complexity" evidence="1">
    <location>
        <begin position="83"/>
        <end position="95"/>
    </location>
</feature>
<name>A0A084XTU4_9PROT</name>
<comment type="caution">
    <text evidence="2">The sequence shown here is derived from an EMBL/GenBank/DDBJ whole genome shotgun (WGS) entry which is preliminary data.</text>
</comment>
<accession>A0A084XTU4</accession>